<dbReference type="PIRSF" id="PIRSF038958">
    <property type="entry name" value="PG_synth_SpoVB"/>
    <property type="match status" value="1"/>
</dbReference>
<keyword evidence="2" id="KW-1003">Cell membrane</keyword>
<sequence>MDEWMRNNKHRFMKGTLILSVAAIFTKILSAVYRVPFQNIVGDVGFYIYQQIYPFYGIAIALSTYGFPVVVSKVLAEQTDQRDSHMKTFLYTAFTSIGYLSCILFFFLFFGADFIANQMGDRHLVPLIQTVSFIYLLVPFLSVMRGFHQGMGNMVPTALSQVVEQTIRVAFILLVSALLARKGQALYDVGIGAFFSAFFASFVAGILLFVMTIHRFPSYRPTKKISFKTVIRPSYRMITQGLAISISGLSLILFQMSDAFQLYSLLTKNGLNEIDAKMIKGVYDRSQPILQIGVVLVTSFSLSAVPFIRSALHRKDGEAKEYARFALQMGASFSAAATIGLIAIMEPLNTMLFENAAGTRALQILSPSVFFASVFLTATSVLQGYGSVYFSASVVLIGVLIKFSINPFFISTFGIHGAALATTLSFLFVSVITMVKLKKKIDVKNVFNRRFLMATLWSLTMLGISIGILFSIFHYVEPYFSSKRLFASIQAVVTAIVGGLVFLAAFLRTGIFTKEEMELLPFGEKLAKWIKKERPIGQ</sequence>
<protein>
    <submittedName>
        <fullName evidence="7">Polysaccharide biosynthesis protein</fullName>
    </submittedName>
</protein>
<evidence type="ECO:0000256" key="5">
    <source>
        <dbReference type="ARBA" id="ARBA00023136"/>
    </source>
</evidence>
<name>A0A9E8RUE7_9BACI</name>
<dbReference type="GO" id="GO:0005886">
    <property type="term" value="C:plasma membrane"/>
    <property type="evidence" value="ECO:0007669"/>
    <property type="project" value="UniProtKB-SubCell"/>
</dbReference>
<proteinExistence type="predicted"/>
<evidence type="ECO:0000313" key="8">
    <source>
        <dbReference type="Proteomes" id="UP001164718"/>
    </source>
</evidence>
<evidence type="ECO:0000256" key="1">
    <source>
        <dbReference type="ARBA" id="ARBA00004651"/>
    </source>
</evidence>
<feature type="transmembrane region" description="Helical" evidence="6">
    <location>
        <begin position="488"/>
        <end position="507"/>
    </location>
</feature>
<dbReference type="InterPro" id="IPR024923">
    <property type="entry name" value="PG_synth_SpoVB"/>
</dbReference>
<evidence type="ECO:0000256" key="4">
    <source>
        <dbReference type="ARBA" id="ARBA00022989"/>
    </source>
</evidence>
<dbReference type="AlphaFoldDB" id="A0A9E8RUE7"/>
<feature type="transmembrane region" description="Helical" evidence="6">
    <location>
        <begin position="124"/>
        <end position="143"/>
    </location>
</feature>
<evidence type="ECO:0000256" key="2">
    <source>
        <dbReference type="ARBA" id="ARBA00022475"/>
    </source>
</evidence>
<dbReference type="Pfam" id="PF01943">
    <property type="entry name" value="Polysacc_synt"/>
    <property type="match status" value="1"/>
</dbReference>
<keyword evidence="4 6" id="KW-1133">Transmembrane helix</keyword>
<keyword evidence="8" id="KW-1185">Reference proteome</keyword>
<feature type="transmembrane region" description="Helical" evidence="6">
    <location>
        <begin position="364"/>
        <end position="382"/>
    </location>
</feature>
<gene>
    <name evidence="7" type="ORF">OE104_13225</name>
</gene>
<evidence type="ECO:0000256" key="6">
    <source>
        <dbReference type="SAM" id="Phobius"/>
    </source>
</evidence>
<feature type="transmembrane region" description="Helical" evidence="6">
    <location>
        <begin position="88"/>
        <end position="112"/>
    </location>
</feature>
<feature type="transmembrane region" description="Helical" evidence="6">
    <location>
        <begin position="456"/>
        <end position="476"/>
    </location>
</feature>
<feature type="transmembrane region" description="Helical" evidence="6">
    <location>
        <begin position="54"/>
        <end position="76"/>
    </location>
</feature>
<dbReference type="InterPro" id="IPR050833">
    <property type="entry name" value="Poly_Biosynth_Transport"/>
</dbReference>
<reference evidence="7" key="1">
    <citation type="submission" date="2022-09" db="EMBL/GenBank/DDBJ databases">
        <title>Complete Genomes of Fervidibacillus albus and Fervidibacillus halotolerans isolated from tidal flat sediments.</title>
        <authorList>
            <person name="Kwon K.K."/>
            <person name="Yang S.-H."/>
            <person name="Park M.J."/>
            <person name="Oh H.-M."/>
        </authorList>
    </citation>
    <scope>NUCLEOTIDE SEQUENCE</scope>
    <source>
        <strain evidence="7">MEBiC13591</strain>
    </source>
</reference>
<evidence type="ECO:0000256" key="3">
    <source>
        <dbReference type="ARBA" id="ARBA00022692"/>
    </source>
</evidence>
<dbReference type="CDD" id="cd13124">
    <property type="entry name" value="MATE_SpoVB_like"/>
    <property type="match status" value="1"/>
</dbReference>
<feature type="transmembrane region" description="Helical" evidence="6">
    <location>
        <begin position="324"/>
        <end position="344"/>
    </location>
</feature>
<dbReference type="InterPro" id="IPR002797">
    <property type="entry name" value="Polysacc_synth"/>
</dbReference>
<accession>A0A9E8RUE7</accession>
<dbReference type="Proteomes" id="UP001164718">
    <property type="component" value="Chromosome"/>
</dbReference>
<dbReference type="PANTHER" id="PTHR30250:SF29">
    <property type="entry name" value="POLYSACCHARIDE BIOSYNTHESIS PROTEIN C-TERMINAL DOMAIN-CONTAINING PROTEIN"/>
    <property type="match status" value="1"/>
</dbReference>
<feature type="transmembrane region" description="Helical" evidence="6">
    <location>
        <begin position="389"/>
        <end position="409"/>
    </location>
</feature>
<feature type="transmembrane region" description="Helical" evidence="6">
    <location>
        <begin position="191"/>
        <end position="213"/>
    </location>
</feature>
<feature type="transmembrane region" description="Helical" evidence="6">
    <location>
        <begin position="289"/>
        <end position="312"/>
    </location>
</feature>
<keyword evidence="5 6" id="KW-0472">Membrane</keyword>
<feature type="transmembrane region" description="Helical" evidence="6">
    <location>
        <begin position="155"/>
        <end position="179"/>
    </location>
</feature>
<comment type="subcellular location">
    <subcellularLocation>
        <location evidence="1">Cell membrane</location>
        <topology evidence="1">Multi-pass membrane protein</topology>
    </subcellularLocation>
</comment>
<dbReference type="RefSeq" id="WP_275417261.1">
    <property type="nucleotide sequence ID" value="NZ_CP106878.1"/>
</dbReference>
<keyword evidence="3 6" id="KW-0812">Transmembrane</keyword>
<feature type="transmembrane region" description="Helical" evidence="6">
    <location>
        <begin position="415"/>
        <end position="435"/>
    </location>
</feature>
<dbReference type="KEGG" id="faf:OE104_13225"/>
<dbReference type="PANTHER" id="PTHR30250">
    <property type="entry name" value="PST FAMILY PREDICTED COLANIC ACID TRANSPORTER"/>
    <property type="match status" value="1"/>
</dbReference>
<evidence type="ECO:0000313" key="7">
    <source>
        <dbReference type="EMBL" id="WAA09480.1"/>
    </source>
</evidence>
<dbReference type="EMBL" id="CP106878">
    <property type="protein sequence ID" value="WAA09480.1"/>
    <property type="molecule type" value="Genomic_DNA"/>
</dbReference>
<feature type="transmembrane region" description="Helical" evidence="6">
    <location>
        <begin position="234"/>
        <end position="256"/>
    </location>
</feature>
<organism evidence="7 8">
    <name type="scientific">Fervidibacillus albus</name>
    <dbReference type="NCBI Taxonomy" id="2980026"/>
    <lineage>
        <taxon>Bacteria</taxon>
        <taxon>Bacillati</taxon>
        <taxon>Bacillota</taxon>
        <taxon>Bacilli</taxon>
        <taxon>Bacillales</taxon>
        <taxon>Bacillaceae</taxon>
        <taxon>Fervidibacillus</taxon>
    </lineage>
</organism>